<evidence type="ECO:0000313" key="1">
    <source>
        <dbReference type="EMBL" id="PNP85929.1"/>
    </source>
</evidence>
<dbReference type="STRING" id="42673.A0A2K0WUG4"/>
<sequence length="398" mass="42787">MTLLGTEAITINSDSCIRAVTAVSSKTYASDCKAYLYTTVTPKKATIYKTKTVTSIPTVRKYVTAISTQLVTATRTNSIVQSVTIDITTTVTTDGTKTVTQQTTKTITTTAQNVNPPFKKRALNAPVIPSYASSSRSNSANYSSACSRVAVTSKTITLPRTTIVSVIHKVIIPRRTMIKTAISTAYATRTVKTEVVQESYSTEKISKVVGTQVKDNIIATKTKTEISTKTEAADPLQTILLIAHDSGDPDLASLGGVGFVHLENQIGTEKYFLDFTADVDTDLTFTLNQRTGEIKVVNGPGSSNGKAAYSNVNGNSDNYVRFMSTEEATVNAANSLVCKIIPATSYPLGLQCLWGNNQIAEFWTCASRLVLVQPGVDFTTQCTGASTSYNIDIEVRLA</sequence>
<protein>
    <submittedName>
        <fullName evidence="1">Uncharacterized protein</fullName>
    </submittedName>
</protein>
<evidence type="ECO:0000313" key="2">
    <source>
        <dbReference type="Proteomes" id="UP000236664"/>
    </source>
</evidence>
<dbReference type="EMBL" id="MTQA01000018">
    <property type="protein sequence ID" value="PNP85929.1"/>
    <property type="molecule type" value="Genomic_DNA"/>
</dbReference>
<organism evidence="1 2">
    <name type="scientific">Gibberella nygamai</name>
    <name type="common">Bean root rot disease fungus</name>
    <name type="synonym">Fusarium nygamai</name>
    <dbReference type="NCBI Taxonomy" id="42673"/>
    <lineage>
        <taxon>Eukaryota</taxon>
        <taxon>Fungi</taxon>
        <taxon>Dikarya</taxon>
        <taxon>Ascomycota</taxon>
        <taxon>Pezizomycotina</taxon>
        <taxon>Sordariomycetes</taxon>
        <taxon>Hypocreomycetidae</taxon>
        <taxon>Hypocreales</taxon>
        <taxon>Nectriaceae</taxon>
        <taxon>Fusarium</taxon>
        <taxon>Fusarium fujikuroi species complex</taxon>
    </lineage>
</organism>
<accession>A0A2K0WUG4</accession>
<comment type="caution">
    <text evidence="1">The sequence shown here is derived from an EMBL/GenBank/DDBJ whole genome shotgun (WGS) entry which is preliminary data.</text>
</comment>
<name>A0A2K0WUG4_GIBNY</name>
<keyword evidence="2" id="KW-1185">Reference proteome</keyword>
<reference evidence="1 2" key="1">
    <citation type="submission" date="2017-06" db="EMBL/GenBank/DDBJ databases">
        <title>Genome of Fusarium nygamai isolate CS10214.</title>
        <authorList>
            <person name="Gardiner D.M."/>
            <person name="Obanor F."/>
            <person name="Kazan K."/>
        </authorList>
    </citation>
    <scope>NUCLEOTIDE SEQUENCE [LARGE SCALE GENOMIC DNA]</scope>
    <source>
        <strain evidence="1 2">CS10214</strain>
    </source>
</reference>
<gene>
    <name evidence="1" type="ORF">FNYG_00985</name>
</gene>
<dbReference type="Proteomes" id="UP000236664">
    <property type="component" value="Unassembled WGS sequence"/>
</dbReference>
<dbReference type="AlphaFoldDB" id="A0A2K0WUG4"/>
<dbReference type="OrthoDB" id="5093344at2759"/>
<proteinExistence type="predicted"/>